<evidence type="ECO:0000256" key="3">
    <source>
        <dbReference type="SAM" id="MobiDB-lite"/>
    </source>
</evidence>
<organism evidence="6">
    <name type="scientific">Aphanomyces invadans</name>
    <dbReference type="NCBI Taxonomy" id="157072"/>
    <lineage>
        <taxon>Eukaryota</taxon>
        <taxon>Sar</taxon>
        <taxon>Stramenopiles</taxon>
        <taxon>Oomycota</taxon>
        <taxon>Saprolegniomycetes</taxon>
        <taxon>Saprolegniales</taxon>
        <taxon>Verrucalvaceae</taxon>
        <taxon>Aphanomyces</taxon>
    </lineage>
</organism>
<feature type="domain" description="Peptidase C1A papain C-terminal" evidence="5">
    <location>
        <begin position="134"/>
        <end position="345"/>
    </location>
</feature>
<feature type="chain" id="PRO_5018727659" description="Peptidase C1A papain C-terminal domain-containing protein" evidence="4">
    <location>
        <begin position="19"/>
        <end position="427"/>
    </location>
</feature>
<dbReference type="InterPro" id="IPR013128">
    <property type="entry name" value="Peptidase_C1A"/>
</dbReference>
<dbReference type="InterPro" id="IPR039417">
    <property type="entry name" value="Peptidase_C1A_papain-like"/>
</dbReference>
<dbReference type="GO" id="GO:0008234">
    <property type="term" value="F:cysteine-type peptidase activity"/>
    <property type="evidence" value="ECO:0007669"/>
    <property type="project" value="InterPro"/>
</dbReference>
<dbReference type="GeneID" id="20091681"/>
<dbReference type="SMART" id="SM00645">
    <property type="entry name" value="Pept_C1"/>
    <property type="match status" value="1"/>
</dbReference>
<evidence type="ECO:0000256" key="1">
    <source>
        <dbReference type="ARBA" id="ARBA00008455"/>
    </source>
</evidence>
<reference evidence="6" key="1">
    <citation type="submission" date="2013-12" db="EMBL/GenBank/DDBJ databases">
        <title>The Genome Sequence of Aphanomyces invadans NJM9701.</title>
        <authorList>
            <consortium name="The Broad Institute Genomics Platform"/>
            <person name="Russ C."/>
            <person name="Tyler B."/>
            <person name="van West P."/>
            <person name="Dieguez-Uribeondo J."/>
            <person name="Young S.K."/>
            <person name="Zeng Q."/>
            <person name="Gargeya S."/>
            <person name="Fitzgerald M."/>
            <person name="Abouelleil A."/>
            <person name="Alvarado L."/>
            <person name="Chapman S.B."/>
            <person name="Gainer-Dewar J."/>
            <person name="Goldberg J."/>
            <person name="Griggs A."/>
            <person name="Gujja S."/>
            <person name="Hansen M."/>
            <person name="Howarth C."/>
            <person name="Imamovic A."/>
            <person name="Ireland A."/>
            <person name="Larimer J."/>
            <person name="McCowan C."/>
            <person name="Murphy C."/>
            <person name="Pearson M."/>
            <person name="Poon T.W."/>
            <person name="Priest M."/>
            <person name="Roberts A."/>
            <person name="Saif S."/>
            <person name="Shea T."/>
            <person name="Sykes S."/>
            <person name="Wortman J."/>
            <person name="Nusbaum C."/>
            <person name="Birren B."/>
        </authorList>
    </citation>
    <scope>NUCLEOTIDE SEQUENCE [LARGE SCALE GENOMIC DNA]</scope>
    <source>
        <strain evidence="6">NJM9701</strain>
    </source>
</reference>
<feature type="signal peptide" evidence="4">
    <location>
        <begin position="1"/>
        <end position="18"/>
    </location>
</feature>
<dbReference type="eggNOG" id="KOG1543">
    <property type="taxonomic scope" value="Eukaryota"/>
</dbReference>
<name>A0A024T9A5_9STRA</name>
<dbReference type="InterPro" id="IPR038765">
    <property type="entry name" value="Papain-like_cys_pep_sf"/>
</dbReference>
<dbReference type="CDD" id="cd02248">
    <property type="entry name" value="Peptidase_C1A"/>
    <property type="match status" value="1"/>
</dbReference>
<feature type="region of interest" description="Disordered" evidence="3">
    <location>
        <begin position="346"/>
        <end position="385"/>
    </location>
</feature>
<evidence type="ECO:0000313" key="6">
    <source>
        <dbReference type="EMBL" id="ETV90628.1"/>
    </source>
</evidence>
<evidence type="ECO:0000259" key="5">
    <source>
        <dbReference type="SMART" id="SM00645"/>
    </source>
</evidence>
<keyword evidence="2" id="KW-0865">Zymogen</keyword>
<dbReference type="STRING" id="157072.A0A024T9A5"/>
<feature type="compositionally biased region" description="Low complexity" evidence="3">
    <location>
        <begin position="359"/>
        <end position="383"/>
    </location>
</feature>
<dbReference type="EMBL" id="KI914028">
    <property type="protein sequence ID" value="ETV90628.1"/>
    <property type="molecule type" value="Genomic_DNA"/>
</dbReference>
<dbReference type="PRINTS" id="PR00705">
    <property type="entry name" value="PAPAIN"/>
</dbReference>
<sequence length="427" mass="45159">MKLFVALVVASAAATKQSVTTLSSDERTTLREELAKWRQEFGSKAAAQGLLPRAPQGSNPLEAETDALQRFYDNKVRIEEARRNNPEATFDYNHPFALMTEAEFKDLVVGRSFQQGLNAANALPSAKVDLKAPRAASVDWTTGNCVNPIRNQGNCGSCWAFSSVGTSESAHCLASGELLDLSEQQVTSCSTNGYSNGCSGGYEDAAIDYLVSTGVCLEQDFPYTSGTTGLTGSCANSCTKRQLSIGATVRVNGESATIAALNNQPVSVAVEAGNAVWQNYRSGVVSQCPGAISDHAVIAVGYDASSIKIRNSWSANWGEAGHIRLKRGGAGNGTCNVVEFVSFPTISGSTPKPSPSPTTKPTVSPTPTKPTTKPKTTTPSPTSAQPDVCTNCSGCYYPAGNQCLPVEYTKSDCDYYKADFGTVWCGI</sequence>
<accession>A0A024T9A5</accession>
<comment type="similarity">
    <text evidence="1">Belongs to the peptidase C1 family.</text>
</comment>
<dbReference type="InterPro" id="IPR000169">
    <property type="entry name" value="Pept_cys_AS"/>
</dbReference>
<gene>
    <name evidence="6" type="ORF">H310_14631</name>
</gene>
<dbReference type="Pfam" id="PF00112">
    <property type="entry name" value="Peptidase_C1"/>
    <property type="match status" value="1"/>
</dbReference>
<evidence type="ECO:0000256" key="2">
    <source>
        <dbReference type="ARBA" id="ARBA00023145"/>
    </source>
</evidence>
<dbReference type="PROSITE" id="PS00139">
    <property type="entry name" value="THIOL_PROTEASE_CYS"/>
    <property type="match status" value="1"/>
</dbReference>
<evidence type="ECO:0000256" key="4">
    <source>
        <dbReference type="SAM" id="SignalP"/>
    </source>
</evidence>
<proteinExistence type="inferred from homology"/>
<dbReference type="GO" id="GO:0006508">
    <property type="term" value="P:proteolysis"/>
    <property type="evidence" value="ECO:0007669"/>
    <property type="project" value="InterPro"/>
</dbReference>
<dbReference type="SUPFAM" id="SSF54001">
    <property type="entry name" value="Cysteine proteinases"/>
    <property type="match status" value="1"/>
</dbReference>
<protein>
    <recommendedName>
        <fullName evidence="5">Peptidase C1A papain C-terminal domain-containing protein</fullName>
    </recommendedName>
</protein>
<dbReference type="VEuPathDB" id="FungiDB:H310_14631"/>
<dbReference type="PANTHER" id="PTHR12411">
    <property type="entry name" value="CYSTEINE PROTEASE FAMILY C1-RELATED"/>
    <property type="match status" value="1"/>
</dbReference>
<dbReference type="InterPro" id="IPR000668">
    <property type="entry name" value="Peptidase_C1A_C"/>
</dbReference>
<dbReference type="RefSeq" id="XP_008880749.1">
    <property type="nucleotide sequence ID" value="XM_008882527.1"/>
</dbReference>
<dbReference type="AlphaFoldDB" id="A0A024T9A5"/>
<keyword evidence="4" id="KW-0732">Signal</keyword>
<dbReference type="OrthoDB" id="66160at2759"/>
<dbReference type="Gene3D" id="3.90.70.10">
    <property type="entry name" value="Cysteine proteinases"/>
    <property type="match status" value="1"/>
</dbReference>